<dbReference type="RefSeq" id="WP_165972688.1">
    <property type="nucleotide sequence ID" value="NZ_SMBX01000021.1"/>
</dbReference>
<accession>A0A4R3UKG3</accession>
<proteinExistence type="predicted"/>
<protein>
    <submittedName>
        <fullName evidence="1">Uncharacterized protein</fullName>
    </submittedName>
</protein>
<dbReference type="Proteomes" id="UP000294692">
    <property type="component" value="Unassembled WGS sequence"/>
</dbReference>
<keyword evidence="2" id="KW-1185">Reference proteome</keyword>
<gene>
    <name evidence="1" type="ORF">EV686_1214</name>
</gene>
<dbReference type="AlphaFoldDB" id="A0A4R3UKG3"/>
<organism evidence="1 2">
    <name type="scientific">Paracandidimonas soli</name>
    <dbReference type="NCBI Taxonomy" id="1917182"/>
    <lineage>
        <taxon>Bacteria</taxon>
        <taxon>Pseudomonadati</taxon>
        <taxon>Pseudomonadota</taxon>
        <taxon>Betaproteobacteria</taxon>
        <taxon>Burkholderiales</taxon>
        <taxon>Alcaligenaceae</taxon>
        <taxon>Paracandidimonas</taxon>
    </lineage>
</organism>
<dbReference type="EMBL" id="SMBX01000021">
    <property type="protein sequence ID" value="TCU91282.1"/>
    <property type="molecule type" value="Genomic_DNA"/>
</dbReference>
<dbReference type="Gene3D" id="1.20.5.170">
    <property type="match status" value="1"/>
</dbReference>
<evidence type="ECO:0000313" key="2">
    <source>
        <dbReference type="Proteomes" id="UP000294692"/>
    </source>
</evidence>
<reference evidence="1 2" key="1">
    <citation type="submission" date="2019-03" db="EMBL/GenBank/DDBJ databases">
        <title>Genomic Encyclopedia of Type Strains, Phase IV (KMG-IV): sequencing the most valuable type-strain genomes for metagenomic binning, comparative biology and taxonomic classification.</title>
        <authorList>
            <person name="Goeker M."/>
        </authorList>
    </citation>
    <scope>NUCLEOTIDE SEQUENCE [LARGE SCALE GENOMIC DNA]</scope>
    <source>
        <strain evidence="1 2">DSM 100048</strain>
    </source>
</reference>
<evidence type="ECO:0000313" key="1">
    <source>
        <dbReference type="EMBL" id="TCU91282.1"/>
    </source>
</evidence>
<sequence>DRLAAITDEIGGLPSQVQTNTDNIAANTADIAANTADIAANTDDIAANTDDIAANDVRIANAIQEISDLEAAALLKADNLYGLADLAQSRVNLGVVQTLLGEVFSTDNCTVTENANGTSFRHPDGLQICFAYSDTPLLANITSGNIFASNALVTLLWPQPFLSTESCMAVGALIFNSRVDNRQAGVQRGFAHTGHANSTSCSVAIYASQINAAGFPCAVGVGRYK</sequence>
<comment type="caution">
    <text evidence="1">The sequence shown here is derived from an EMBL/GenBank/DDBJ whole genome shotgun (WGS) entry which is preliminary data.</text>
</comment>
<feature type="non-terminal residue" evidence="1">
    <location>
        <position position="1"/>
    </location>
</feature>
<name>A0A4R3UKG3_9BURK</name>